<gene>
    <name evidence="5" type="ordered locus">Shel_08540</name>
</gene>
<reference evidence="5 6" key="1">
    <citation type="journal article" date="2009" name="Stand. Genomic Sci.">
        <title>Complete genome sequence of Slackia heliotrinireducens type strain (RHS 1).</title>
        <authorList>
            <person name="Pukall R."/>
            <person name="Lapidus A."/>
            <person name="Nolan M."/>
            <person name="Copeland A."/>
            <person name="Glavina Del Rio T."/>
            <person name="Lucas S."/>
            <person name="Chen F."/>
            <person name="Tice H."/>
            <person name="Cheng J.F."/>
            <person name="Chertkov O."/>
            <person name="Bruce D."/>
            <person name="Goodwin L."/>
            <person name="Kuske C."/>
            <person name="Brettin T."/>
            <person name="Detter J.C."/>
            <person name="Han C."/>
            <person name="Pitluck S."/>
            <person name="Pati A."/>
            <person name="Mavrommatis K."/>
            <person name="Ivanova N."/>
            <person name="Ovchinnikova G."/>
            <person name="Chen A."/>
            <person name="Palaniappan K."/>
            <person name="Schneider S."/>
            <person name="Rohde M."/>
            <person name="Chain P."/>
            <person name="D'haeseleer P."/>
            <person name="Goker M."/>
            <person name="Bristow J."/>
            <person name="Eisen J.A."/>
            <person name="Markowitz V."/>
            <person name="Kyrpides N.C."/>
            <person name="Klenk H.P."/>
            <person name="Hugenholtz P."/>
        </authorList>
    </citation>
    <scope>NUCLEOTIDE SEQUENCE [LARGE SCALE GENOMIC DNA]</scope>
    <source>
        <strain evidence="6">ATCC 29202 / DSM 20476 / NCTC 11029 / RHS 1</strain>
    </source>
</reference>
<keyword evidence="6" id="KW-1185">Reference proteome</keyword>
<dbReference type="InterPro" id="IPR010982">
    <property type="entry name" value="Lambda_DNA-bd_dom_sf"/>
</dbReference>
<dbReference type="Gene3D" id="1.10.260.40">
    <property type="entry name" value="lambda repressor-like DNA-binding domains"/>
    <property type="match status" value="1"/>
</dbReference>
<feature type="domain" description="HTH cro/C1-type" evidence="4">
    <location>
        <begin position="19"/>
        <end position="73"/>
    </location>
</feature>
<evidence type="ECO:0000259" key="4">
    <source>
        <dbReference type="PROSITE" id="PS50943"/>
    </source>
</evidence>
<accession>C7N4S0</accession>
<evidence type="ECO:0000256" key="3">
    <source>
        <dbReference type="ARBA" id="ARBA00023163"/>
    </source>
</evidence>
<keyword evidence="1" id="KW-0805">Transcription regulation</keyword>
<dbReference type="PANTHER" id="PTHR46797">
    <property type="entry name" value="HTH-TYPE TRANSCRIPTIONAL REGULATOR"/>
    <property type="match status" value="1"/>
</dbReference>
<dbReference type="SMART" id="SM00530">
    <property type="entry name" value="HTH_XRE"/>
    <property type="match status" value="1"/>
</dbReference>
<dbReference type="eggNOG" id="COG1396">
    <property type="taxonomic scope" value="Bacteria"/>
</dbReference>
<dbReference type="GO" id="GO:0005829">
    <property type="term" value="C:cytosol"/>
    <property type="evidence" value="ECO:0007669"/>
    <property type="project" value="TreeGrafter"/>
</dbReference>
<dbReference type="Proteomes" id="UP000002026">
    <property type="component" value="Chromosome"/>
</dbReference>
<dbReference type="HOGENOM" id="CLU_066192_29_4_11"/>
<dbReference type="CDD" id="cd00093">
    <property type="entry name" value="HTH_XRE"/>
    <property type="match status" value="1"/>
</dbReference>
<dbReference type="GO" id="GO:0003700">
    <property type="term" value="F:DNA-binding transcription factor activity"/>
    <property type="evidence" value="ECO:0007669"/>
    <property type="project" value="TreeGrafter"/>
</dbReference>
<dbReference type="PANTHER" id="PTHR46797:SF23">
    <property type="entry name" value="HTH-TYPE TRANSCRIPTIONAL REGULATOR SUTR"/>
    <property type="match status" value="1"/>
</dbReference>
<dbReference type="RefSeq" id="WP_012798009.1">
    <property type="nucleotide sequence ID" value="NC_013165.1"/>
</dbReference>
<evidence type="ECO:0000256" key="1">
    <source>
        <dbReference type="ARBA" id="ARBA00023015"/>
    </source>
</evidence>
<evidence type="ECO:0000256" key="2">
    <source>
        <dbReference type="ARBA" id="ARBA00023125"/>
    </source>
</evidence>
<keyword evidence="2" id="KW-0238">DNA-binding</keyword>
<evidence type="ECO:0000313" key="5">
    <source>
        <dbReference type="EMBL" id="ACV21905.1"/>
    </source>
</evidence>
<dbReference type="EMBL" id="CP001684">
    <property type="protein sequence ID" value="ACV21905.1"/>
    <property type="molecule type" value="Genomic_DNA"/>
</dbReference>
<dbReference type="KEGG" id="shi:Shel_08540"/>
<dbReference type="AlphaFoldDB" id="C7N4S0"/>
<dbReference type="GO" id="GO:0003677">
    <property type="term" value="F:DNA binding"/>
    <property type="evidence" value="ECO:0007669"/>
    <property type="project" value="UniProtKB-KW"/>
</dbReference>
<evidence type="ECO:0000313" key="6">
    <source>
        <dbReference type="Proteomes" id="UP000002026"/>
    </source>
</evidence>
<dbReference type="SUPFAM" id="SSF47413">
    <property type="entry name" value="lambda repressor-like DNA-binding domains"/>
    <property type="match status" value="1"/>
</dbReference>
<proteinExistence type="predicted"/>
<keyword evidence="3" id="KW-0804">Transcription</keyword>
<name>C7N4S0_SLAHD</name>
<dbReference type="PROSITE" id="PS50943">
    <property type="entry name" value="HTH_CROC1"/>
    <property type="match status" value="1"/>
</dbReference>
<dbReference type="InterPro" id="IPR050807">
    <property type="entry name" value="TransReg_Diox_bact_type"/>
</dbReference>
<organism evidence="5 6">
    <name type="scientific">Slackia heliotrinireducens (strain ATCC 29202 / DSM 20476 / NCTC 11029 / RHS 1)</name>
    <name type="common">Peptococcus heliotrinreducens</name>
    <dbReference type="NCBI Taxonomy" id="471855"/>
    <lineage>
        <taxon>Bacteria</taxon>
        <taxon>Bacillati</taxon>
        <taxon>Actinomycetota</taxon>
        <taxon>Coriobacteriia</taxon>
        <taxon>Eggerthellales</taxon>
        <taxon>Eggerthellaceae</taxon>
        <taxon>Slackia</taxon>
    </lineage>
</organism>
<dbReference type="STRING" id="471855.Shel_08540"/>
<dbReference type="InterPro" id="IPR001387">
    <property type="entry name" value="Cro/C1-type_HTH"/>
</dbReference>
<protein>
    <submittedName>
        <fullName evidence="5">Predicted transcriptional regulator</fullName>
    </submittedName>
</protein>
<sequence>MTEKFVEHIESKRKLGVRIAKLREEKGMSQRRLALVLELDRVTLNRIESGTANPTISTLMRIADGLDVAFEELFHY</sequence>
<dbReference type="Pfam" id="PF01381">
    <property type="entry name" value="HTH_3"/>
    <property type="match status" value="1"/>
</dbReference>